<feature type="transmembrane region" description="Helical" evidence="6">
    <location>
        <begin position="204"/>
        <end position="222"/>
    </location>
</feature>
<accession>A0A644TN16</accession>
<comment type="subcellular location">
    <subcellularLocation>
        <location evidence="1">Cell membrane</location>
        <topology evidence="1">Multi-pass membrane protein</topology>
    </subcellularLocation>
</comment>
<organism evidence="8">
    <name type="scientific">bioreactor metagenome</name>
    <dbReference type="NCBI Taxonomy" id="1076179"/>
    <lineage>
        <taxon>unclassified sequences</taxon>
        <taxon>metagenomes</taxon>
        <taxon>ecological metagenomes</taxon>
    </lineage>
</organism>
<evidence type="ECO:0000256" key="6">
    <source>
        <dbReference type="SAM" id="Phobius"/>
    </source>
</evidence>
<dbReference type="InterPro" id="IPR026022">
    <property type="entry name" value="PhoU_dom"/>
</dbReference>
<protein>
    <recommendedName>
        <fullName evidence="7">PhoU domain-containing protein</fullName>
    </recommendedName>
</protein>
<sequence>MTIAMMFLKLLGGLALFMAGMERTSDGIQKAAGERLQNTLNFMTKNSVMGVMSGALVTVAVQSSSATTVMLITFVNAGLLTLKQGIGVIMGANIGTTLTGWIIAGVGIAKFSIAAMAVPLFGAGFFMSGAKRRSESFRSYGQALMGLALIFLGLDFIGAAIPRPSPEVLLFLQRFSGMGFIAIALAVVAGAVFTILVHASSATMAVVIAMAAQGLIAFELAAALTLGANIGTTIDAFLASISAGASTNAKRAAWAHILFNVLGTVWVIIIFKPFINLVNYVVPGELSPSNMGMHIAMLHTLFNSLNTVALLPFVSQYTNFLCRLIPEKPGESELRAIYLPKTLMDTPELSLLQARKEIGDMAALARSMFSRIRGDFEADPMDFATEIDWFTAKENYADTMYEELSKFLLAVSNSDLSDKTRMRVGIKLRIVSELENITDECLSLALLLKKKSSKGLVFESESFLGLKPLSDHVEEFLAFVADRLHRGITEIELSMASEMENEIDEDKRRLKKLARQRLKEGADVRAELLYIDFVRHMEKIGDYAYAIAGELRNFPSR</sequence>
<comment type="caution">
    <text evidence="8">The sequence shown here is derived from an EMBL/GenBank/DDBJ whole genome shotgun (WGS) entry which is preliminary data.</text>
</comment>
<dbReference type="InterPro" id="IPR038078">
    <property type="entry name" value="PhoU-like_sf"/>
</dbReference>
<evidence type="ECO:0000256" key="2">
    <source>
        <dbReference type="ARBA" id="ARBA00022475"/>
    </source>
</evidence>
<feature type="transmembrane region" description="Helical" evidence="6">
    <location>
        <begin position="111"/>
        <end position="130"/>
    </location>
</feature>
<feature type="transmembrane region" description="Helical" evidence="6">
    <location>
        <begin position="257"/>
        <end position="275"/>
    </location>
</feature>
<dbReference type="Pfam" id="PF02690">
    <property type="entry name" value="Na_Pi_cotrans"/>
    <property type="match status" value="2"/>
</dbReference>
<dbReference type="AlphaFoldDB" id="A0A644TN16"/>
<feature type="transmembrane region" description="Helical" evidence="6">
    <location>
        <begin position="142"/>
        <end position="163"/>
    </location>
</feature>
<gene>
    <name evidence="8" type="ORF">SDC9_13490</name>
</gene>
<evidence type="ECO:0000256" key="5">
    <source>
        <dbReference type="ARBA" id="ARBA00023136"/>
    </source>
</evidence>
<dbReference type="InterPro" id="IPR004633">
    <property type="entry name" value="NaPi_cotrn-rel/YqeW-like"/>
</dbReference>
<feature type="transmembrane region" description="Helical" evidence="6">
    <location>
        <begin position="295"/>
        <end position="314"/>
    </location>
</feature>
<proteinExistence type="predicted"/>
<keyword evidence="2" id="KW-1003">Cell membrane</keyword>
<dbReference type="Gene3D" id="1.20.58.220">
    <property type="entry name" value="Phosphate transport system protein phou homolog 2, domain 2"/>
    <property type="match status" value="1"/>
</dbReference>
<dbReference type="GO" id="GO:0005436">
    <property type="term" value="F:sodium:phosphate symporter activity"/>
    <property type="evidence" value="ECO:0007669"/>
    <property type="project" value="InterPro"/>
</dbReference>
<keyword evidence="5 6" id="KW-0472">Membrane</keyword>
<evidence type="ECO:0000256" key="4">
    <source>
        <dbReference type="ARBA" id="ARBA00022989"/>
    </source>
</evidence>
<keyword evidence="3 6" id="KW-0812">Transmembrane</keyword>
<evidence type="ECO:0000256" key="1">
    <source>
        <dbReference type="ARBA" id="ARBA00004651"/>
    </source>
</evidence>
<evidence type="ECO:0000259" key="7">
    <source>
        <dbReference type="Pfam" id="PF01895"/>
    </source>
</evidence>
<keyword evidence="4 6" id="KW-1133">Transmembrane helix</keyword>
<name>A0A644TN16_9ZZZZ</name>
<dbReference type="PANTHER" id="PTHR10010:SF46">
    <property type="entry name" value="SODIUM-DEPENDENT PHOSPHATE TRANSPORT PROTEIN 2B"/>
    <property type="match status" value="1"/>
</dbReference>
<reference evidence="8" key="1">
    <citation type="submission" date="2019-08" db="EMBL/GenBank/DDBJ databases">
        <authorList>
            <person name="Kucharzyk K."/>
            <person name="Murdoch R.W."/>
            <person name="Higgins S."/>
            <person name="Loffler F."/>
        </authorList>
    </citation>
    <scope>NUCLEOTIDE SEQUENCE</scope>
</reference>
<feature type="transmembrane region" description="Helical" evidence="6">
    <location>
        <begin position="175"/>
        <end position="197"/>
    </location>
</feature>
<feature type="transmembrane region" description="Helical" evidence="6">
    <location>
        <begin position="51"/>
        <end position="74"/>
    </location>
</feature>
<evidence type="ECO:0000256" key="3">
    <source>
        <dbReference type="ARBA" id="ARBA00022692"/>
    </source>
</evidence>
<dbReference type="GO" id="GO:0005886">
    <property type="term" value="C:plasma membrane"/>
    <property type="evidence" value="ECO:0007669"/>
    <property type="project" value="UniProtKB-SubCell"/>
</dbReference>
<dbReference type="InterPro" id="IPR003841">
    <property type="entry name" value="Na/Pi_transpt"/>
</dbReference>
<dbReference type="NCBIfam" id="NF037997">
    <property type="entry name" value="Na_Pi_symport"/>
    <property type="match status" value="1"/>
</dbReference>
<feature type="domain" description="PhoU" evidence="7">
    <location>
        <begin position="496"/>
        <end position="548"/>
    </location>
</feature>
<feature type="transmembrane region" description="Helical" evidence="6">
    <location>
        <begin position="86"/>
        <end position="105"/>
    </location>
</feature>
<dbReference type="GO" id="GO:0044341">
    <property type="term" value="P:sodium-dependent phosphate transport"/>
    <property type="evidence" value="ECO:0007669"/>
    <property type="project" value="InterPro"/>
</dbReference>
<dbReference type="NCBIfam" id="TIGR00704">
    <property type="entry name" value="NaPi_cotrn_rel"/>
    <property type="match status" value="1"/>
</dbReference>
<dbReference type="EMBL" id="VSSQ01000038">
    <property type="protein sequence ID" value="MPL67787.1"/>
    <property type="molecule type" value="Genomic_DNA"/>
</dbReference>
<evidence type="ECO:0000313" key="8">
    <source>
        <dbReference type="EMBL" id="MPL67787.1"/>
    </source>
</evidence>
<dbReference type="PANTHER" id="PTHR10010">
    <property type="entry name" value="SOLUTE CARRIER FAMILY 34 SODIUM PHOSPHATE , MEMBER 2-RELATED"/>
    <property type="match status" value="1"/>
</dbReference>
<dbReference type="SUPFAM" id="SSF109755">
    <property type="entry name" value="PhoU-like"/>
    <property type="match status" value="1"/>
</dbReference>
<dbReference type="Pfam" id="PF01895">
    <property type="entry name" value="PhoU"/>
    <property type="match status" value="1"/>
</dbReference>